<evidence type="ECO:0000256" key="1">
    <source>
        <dbReference type="ARBA" id="ARBA00004514"/>
    </source>
</evidence>
<organism evidence="13 14">
    <name type="scientific">Steccherinum ochraceum</name>
    <dbReference type="NCBI Taxonomy" id="92696"/>
    <lineage>
        <taxon>Eukaryota</taxon>
        <taxon>Fungi</taxon>
        <taxon>Dikarya</taxon>
        <taxon>Basidiomycota</taxon>
        <taxon>Agaricomycotina</taxon>
        <taxon>Agaricomycetes</taxon>
        <taxon>Polyporales</taxon>
        <taxon>Steccherinaceae</taxon>
        <taxon>Steccherinum</taxon>
    </lineage>
</organism>
<dbReference type="PANTHER" id="PTHR45989:SF1">
    <property type="entry name" value="TRANSLATION INITIATION FACTOR EIF-2B SUBUNIT GAMMA"/>
    <property type="match status" value="1"/>
</dbReference>
<protein>
    <recommendedName>
        <fullName evidence="6">Translation initiation factor eIF2B subunit gamma</fullName>
    </recommendedName>
    <alternativeName>
        <fullName evidence="7">eIF2B GDP-GTP exchange factor subunit gamma</fullName>
    </alternativeName>
</protein>
<dbReference type="InterPro" id="IPR056764">
    <property type="entry name" value="LbH_EIF2B3/5"/>
</dbReference>
<feature type="domain" description="EIF2B subunit epsilon/gamma LbH" evidence="12">
    <location>
        <begin position="306"/>
        <end position="393"/>
    </location>
</feature>
<dbReference type="GO" id="GO:0005085">
    <property type="term" value="F:guanyl-nucleotide exchange factor activity"/>
    <property type="evidence" value="ECO:0007669"/>
    <property type="project" value="TreeGrafter"/>
</dbReference>
<evidence type="ECO:0000256" key="6">
    <source>
        <dbReference type="ARBA" id="ARBA00044196"/>
    </source>
</evidence>
<evidence type="ECO:0000256" key="8">
    <source>
        <dbReference type="ARBA" id="ARBA00045373"/>
    </source>
</evidence>
<dbReference type="Pfam" id="PF25084">
    <property type="entry name" value="LbH_EIF2B"/>
    <property type="match status" value="1"/>
</dbReference>
<evidence type="ECO:0000313" key="13">
    <source>
        <dbReference type="EMBL" id="TCD63029.1"/>
    </source>
</evidence>
<dbReference type="SUPFAM" id="SSF53448">
    <property type="entry name" value="Nucleotide-diphospho-sugar transferases"/>
    <property type="match status" value="1"/>
</dbReference>
<gene>
    <name evidence="13" type="ORF">EIP91_006065</name>
</gene>
<dbReference type="OrthoDB" id="1733332at2759"/>
<evidence type="ECO:0000256" key="3">
    <source>
        <dbReference type="ARBA" id="ARBA00022490"/>
    </source>
</evidence>
<keyword evidence="14" id="KW-1185">Reference proteome</keyword>
<feature type="region of interest" description="Disordered" evidence="10">
    <location>
        <begin position="404"/>
        <end position="433"/>
    </location>
</feature>
<comment type="caution">
    <text evidence="13">The sequence shown here is derived from an EMBL/GenBank/DDBJ whole genome shotgun (WGS) entry which is preliminary data.</text>
</comment>
<keyword evidence="5" id="KW-0648">Protein biosynthesis</keyword>
<dbReference type="Gene3D" id="2.160.10.10">
    <property type="entry name" value="Hexapeptide repeat proteins"/>
    <property type="match status" value="1"/>
</dbReference>
<evidence type="ECO:0000256" key="5">
    <source>
        <dbReference type="ARBA" id="ARBA00022917"/>
    </source>
</evidence>
<dbReference type="EMBL" id="RWJN01000327">
    <property type="protein sequence ID" value="TCD63029.1"/>
    <property type="molecule type" value="Genomic_DNA"/>
</dbReference>
<feature type="compositionally biased region" description="Basic and acidic residues" evidence="10">
    <location>
        <begin position="404"/>
        <end position="415"/>
    </location>
</feature>
<dbReference type="GO" id="GO:0002183">
    <property type="term" value="P:cytoplasmic translational initiation"/>
    <property type="evidence" value="ECO:0007669"/>
    <property type="project" value="TreeGrafter"/>
</dbReference>
<evidence type="ECO:0000256" key="7">
    <source>
        <dbReference type="ARBA" id="ARBA00044229"/>
    </source>
</evidence>
<proteinExistence type="inferred from homology"/>
<accession>A0A4R0REM0</accession>
<dbReference type="InterPro" id="IPR005835">
    <property type="entry name" value="NTP_transferase_dom"/>
</dbReference>
<dbReference type="GO" id="GO:0005851">
    <property type="term" value="C:eukaryotic translation initiation factor 2B complex"/>
    <property type="evidence" value="ECO:0007669"/>
    <property type="project" value="TreeGrafter"/>
</dbReference>
<comment type="similarity">
    <text evidence="2">Belongs to the eIF-2B gamma/epsilon subunits family.</text>
</comment>
<dbReference type="Pfam" id="PF00483">
    <property type="entry name" value="NTP_transferase"/>
    <property type="match status" value="1"/>
</dbReference>
<dbReference type="STRING" id="92696.A0A4R0REM0"/>
<comment type="subcellular location">
    <subcellularLocation>
        <location evidence="1">Cytoplasm</location>
        <location evidence="1">Cytosol</location>
    </subcellularLocation>
</comment>
<dbReference type="InterPro" id="IPR051960">
    <property type="entry name" value="eIF2B_gamma"/>
</dbReference>
<feature type="compositionally biased region" description="Acidic residues" evidence="10">
    <location>
        <begin position="416"/>
        <end position="433"/>
    </location>
</feature>
<dbReference type="GO" id="GO:0005829">
    <property type="term" value="C:cytosol"/>
    <property type="evidence" value="ECO:0007669"/>
    <property type="project" value="UniProtKB-SubCell"/>
</dbReference>
<evidence type="ECO:0000256" key="10">
    <source>
        <dbReference type="SAM" id="MobiDB-lite"/>
    </source>
</evidence>
<dbReference type="AlphaFoldDB" id="A0A4R0REM0"/>
<evidence type="ECO:0000256" key="2">
    <source>
        <dbReference type="ARBA" id="ARBA00007878"/>
    </source>
</evidence>
<evidence type="ECO:0000256" key="9">
    <source>
        <dbReference type="ARBA" id="ARBA00046432"/>
    </source>
</evidence>
<comment type="subunit">
    <text evidence="9">Component of the translation initiation factor 2B (eIF2B) complex which is a heterodecamer of two sets of five different subunits: alpha, beta, gamma, delta and epsilon. Subunits alpha, beta and delta comprise a regulatory subcomplex and subunits epsilon and gamma comprise a catalytic subcomplex. Within the complex, the hexameric regulatory complex resides at the center, with the two heterodimeric catalytic subcomplexes bound on opposite sides.</text>
</comment>
<keyword evidence="4" id="KW-0396">Initiation factor</keyword>
<evidence type="ECO:0000256" key="4">
    <source>
        <dbReference type="ARBA" id="ARBA00022540"/>
    </source>
</evidence>
<dbReference type="GO" id="GO:0003743">
    <property type="term" value="F:translation initiation factor activity"/>
    <property type="evidence" value="ECO:0007669"/>
    <property type="project" value="UniProtKB-KW"/>
</dbReference>
<comment type="function">
    <text evidence="8">Acts as a component of the translation initiation factor 2B (eIF2B) complex, which catalyzes the exchange of GDP for GTP on the eukaryotic initiation factor 2 (eIF2) complex gamma subunit. Its guanine nucleotide exchange factor activity is repressed when bound to eIF2 complex phosphorylated on the alpha subunit, thereby limiting the amount of methionyl-initiator methionine tRNA available to the ribosome and consequently global translation is repressed.</text>
</comment>
<dbReference type="Proteomes" id="UP000292702">
    <property type="component" value="Unassembled WGS sequence"/>
</dbReference>
<feature type="domain" description="Nucleotidyl transferase" evidence="11">
    <location>
        <begin position="17"/>
        <end position="153"/>
    </location>
</feature>
<name>A0A4R0REM0_9APHY</name>
<sequence>MDFEDSPHKIISQEFQAVILAGFGHELTPLTSNHGEEACPKALLPIANKPMISHPLAWLEASGIRDVLLICPAVHRNSISNFLQSDSSAFPSLRIDLQAYDETSDSGVGTCTVLKHFAQRIQQDFVILPCDLIPDATFSLTRLLNKFRTETTYDGSIATAYFYEPRRPEKGTIPDEWGVESTTVPVIWEEKSGTLLYVDTPDEVDKNGEELESMSLKHATLHDEIAANFSLNERYGFSQSAASSVDEYTEADVEISASLRVGVVVQRGSEGYVARANTVYSYLELNRHFLSQTSYALPTDPESRALIDAKAQISSDSIVGQTTKVGERTTIKKSIIGKHCVIGKMVRIVGCVIFDHCVIADGAKLDGCILGTNTSVGTKGELSKCITQAGYEIAQGEGFKNEKLEVSDWAAHETTTDDNEDDEDEDESNTSDD</sequence>
<keyword evidence="3" id="KW-0963">Cytoplasm</keyword>
<evidence type="ECO:0000313" key="14">
    <source>
        <dbReference type="Proteomes" id="UP000292702"/>
    </source>
</evidence>
<reference evidence="13 14" key="1">
    <citation type="submission" date="2018-11" db="EMBL/GenBank/DDBJ databases">
        <title>Genome assembly of Steccherinum ochraceum LE-BIN_3174, the white-rot fungus of the Steccherinaceae family (The Residual Polyporoid clade, Polyporales, Basidiomycota).</title>
        <authorList>
            <person name="Fedorova T.V."/>
            <person name="Glazunova O.A."/>
            <person name="Landesman E.O."/>
            <person name="Moiseenko K.V."/>
            <person name="Psurtseva N.V."/>
            <person name="Savinova O.S."/>
            <person name="Shakhova N.V."/>
            <person name="Tyazhelova T.V."/>
            <person name="Vasina D.V."/>
        </authorList>
    </citation>
    <scope>NUCLEOTIDE SEQUENCE [LARGE SCALE GENOMIC DNA]</scope>
    <source>
        <strain evidence="13 14">LE-BIN_3174</strain>
    </source>
</reference>
<evidence type="ECO:0000259" key="12">
    <source>
        <dbReference type="Pfam" id="PF25084"/>
    </source>
</evidence>
<dbReference type="Gene3D" id="3.90.550.10">
    <property type="entry name" value="Spore Coat Polysaccharide Biosynthesis Protein SpsA, Chain A"/>
    <property type="match status" value="1"/>
</dbReference>
<evidence type="ECO:0000259" key="11">
    <source>
        <dbReference type="Pfam" id="PF00483"/>
    </source>
</evidence>
<dbReference type="InterPro" id="IPR029044">
    <property type="entry name" value="Nucleotide-diphossugar_trans"/>
</dbReference>
<dbReference type="PANTHER" id="PTHR45989">
    <property type="entry name" value="TRANSLATION INITIATION FACTOR EIF-2B SUBUNIT GAMMA"/>
    <property type="match status" value="1"/>
</dbReference>